<keyword evidence="2 4" id="KW-0808">Transferase</keyword>
<dbReference type="STRING" id="520767.ATZ99_11810"/>
<dbReference type="PANTHER" id="PTHR34106">
    <property type="entry name" value="GLYCOSIDASE"/>
    <property type="match status" value="1"/>
</dbReference>
<reference evidence="4 5" key="1">
    <citation type="submission" date="2015-12" db="EMBL/GenBank/DDBJ databases">
        <title>Draft genome of Thermovenabulum gondwanense isolated from a red thermophilic microbial mat colonisisng an outflow channel of a bore well.</title>
        <authorList>
            <person name="Patel B.K."/>
        </authorList>
    </citation>
    <scope>NUCLEOTIDE SEQUENCE [LARGE SCALE GENOMIC DNA]</scope>
    <source>
        <strain evidence="4 5">R270</strain>
    </source>
</reference>
<dbReference type="InterPro" id="IPR023296">
    <property type="entry name" value="Glyco_hydro_beta-prop_sf"/>
</dbReference>
<dbReference type="EC" id="2.4.1.320" evidence="4"/>
<dbReference type="PATRIC" id="fig|520767.4.peg.1284"/>
<protein>
    <submittedName>
        <fullName evidence="4">1,4-beta-mannosyl-N-acetylglucosamine phosphorylase</fullName>
        <ecNumber evidence="4">2.4.1.320</ecNumber>
    </submittedName>
</protein>
<sequence length="1163" mass="134105">MRSGGVDNVLYFNALEDINKCIPESINAKVIIGIPFYNEKNTLLEVIKIAKDSLKDLKEPKLVMAVGDPAGKDVLDTIKKEFHEEVIAFLMPKGVNGRGFSIRAILEAARKLKSDAVLLEADLMQEKGKGIKSQWVDRLYQPIAEGYHASIAVFQRHPLEDTAGPLLVAPLLSVLYRVRFTDPLSGLFALSGDIIEELSRDFDKNKELAGGYGLNPWLLTFLLRENKKICEVYLGCKLSPSTFCKRSIVFKEMVYALFSRVIEDEKRWKEAKKVIKFPDLYDYREGEEPKEVFCNYEEYVKEFKAGYTHYRKILSEILHDSLIEKLDNLLTSSPSEFSFSGELWAKIVYSFLLGTAFQEERSKDDLMNSFLALYEGRVAGYIKEHNRGEIKESFEAFEKEKVNFTARWKEKSIYKNPALTPLDYIEYIPGVPIVIPKRLKGIRGKEVYPNEILKRLHKKYKNAFSGFVSEELKTREDEPERVVEKYREFIMNLERKLKEVFPGELSTEKGLVEFCNNVFTKFPHGRVLAIKWEILRKIVYEFPPRNLLVMMKYKSLREMLDNVDVRDILTLAQYTEDADYFERIFSWLKDNLRHDSFEETDIAPVIINRERFPGISELREISDYNRLTARISVVTLGKGMGGDYPKVRYFCRIAKSLVEAEYYSKLWATFSAEHKEVGIKVINSIKGHYGKNIFSAHHIFENIIHREFVKRVERLAGLLQREDGEDCASFLRTMVRGYGLSATLKDGTFMPCSVWTWASYSFKGGEGIPTPLFLHVERDWFNHDFIEEVYRELGNDVRDIERKIFNLIGLGREAQDLRQELLGAVPYQEEVVIQDIEPWPPAGVLKRYKFEPILSPIKEHWWENRYVLNAAAFRRGEKVYILYRAYGHDEVSRIGLAITDGFNVIERLKNPIFIPQTKEEVKGCEDPRIVIIDDEIFMLYTAYDGVVAQIAAASIKLEDFLNREFDRWKRLGLAFPGLWDKDALLFPEKIDGKYVIYHRIEPSIWMAFSDELKFPWPDKGHKIIVGPRSGFMWDSLKIGAGAQPLKTKYGWLLIYHGVDFELVYRLGVLLVDLKDPGKVLYRSPNPVLSPETESEIGKKGESWVPNVVFTCGAVPVKDKEILEDEDEIIVYYGAADTSICAATGKVADLIPKEIRQRLSAKKA</sequence>
<evidence type="ECO:0000256" key="1">
    <source>
        <dbReference type="ARBA" id="ARBA00022676"/>
    </source>
</evidence>
<name>A0A162MLB8_9FIRM</name>
<dbReference type="Proteomes" id="UP000075737">
    <property type="component" value="Unassembled WGS sequence"/>
</dbReference>
<comment type="caution">
    <text evidence="4">The sequence shown here is derived from an EMBL/GenBank/DDBJ whole genome shotgun (WGS) entry which is preliminary data.</text>
</comment>
<dbReference type="EMBL" id="LOHZ01000027">
    <property type="protein sequence ID" value="KYO66553.1"/>
    <property type="molecule type" value="Genomic_DNA"/>
</dbReference>
<evidence type="ECO:0000256" key="3">
    <source>
        <dbReference type="ARBA" id="ARBA00024356"/>
    </source>
</evidence>
<dbReference type="Gene3D" id="2.115.10.20">
    <property type="entry name" value="Glycosyl hydrolase domain, family 43"/>
    <property type="match status" value="1"/>
</dbReference>
<accession>A0A162MLB8</accession>
<dbReference type="CDD" id="cd18614">
    <property type="entry name" value="GH130"/>
    <property type="match status" value="1"/>
</dbReference>
<dbReference type="PANTHER" id="PTHR34106:SF5">
    <property type="entry name" value="GLYCOSIDASE"/>
    <property type="match status" value="1"/>
</dbReference>
<dbReference type="OrthoDB" id="9759709at2"/>
<gene>
    <name evidence="4" type="ORF">ATZ99_11810</name>
</gene>
<dbReference type="AlphaFoldDB" id="A0A162MLB8"/>
<dbReference type="Gene3D" id="3.90.550.10">
    <property type="entry name" value="Spore Coat Polysaccharide Biosynthesis Protein SpsA, Chain A"/>
    <property type="match status" value="1"/>
</dbReference>
<evidence type="ECO:0000313" key="5">
    <source>
        <dbReference type="Proteomes" id="UP000075737"/>
    </source>
</evidence>
<keyword evidence="1 4" id="KW-0328">Glycosyltransferase</keyword>
<dbReference type="GO" id="GO:0016757">
    <property type="term" value="F:glycosyltransferase activity"/>
    <property type="evidence" value="ECO:0007669"/>
    <property type="project" value="UniProtKB-KW"/>
</dbReference>
<organism evidence="4 5">
    <name type="scientific">Thermovenabulum gondwanense</name>
    <dbReference type="NCBI Taxonomy" id="520767"/>
    <lineage>
        <taxon>Bacteria</taxon>
        <taxon>Bacillati</taxon>
        <taxon>Bacillota</taxon>
        <taxon>Clostridia</taxon>
        <taxon>Thermosediminibacterales</taxon>
        <taxon>Thermosediminibacteraceae</taxon>
        <taxon>Thermovenabulum</taxon>
    </lineage>
</organism>
<proteinExistence type="inferred from homology"/>
<comment type="similarity">
    <text evidence="3">Belongs to the glycosyl hydrolase 130 family.</text>
</comment>
<dbReference type="RefSeq" id="WP_083947381.1">
    <property type="nucleotide sequence ID" value="NZ_LOHZ01000027.1"/>
</dbReference>
<dbReference type="SUPFAM" id="SSF75005">
    <property type="entry name" value="Arabinanase/levansucrase/invertase"/>
    <property type="match status" value="1"/>
</dbReference>
<keyword evidence="5" id="KW-1185">Reference proteome</keyword>
<dbReference type="SUPFAM" id="SSF53448">
    <property type="entry name" value="Nucleotide-diphospho-sugar transferases"/>
    <property type="match status" value="1"/>
</dbReference>
<dbReference type="InterPro" id="IPR007184">
    <property type="entry name" value="Mannoside_phosphorylase"/>
</dbReference>
<evidence type="ECO:0000313" key="4">
    <source>
        <dbReference type="EMBL" id="KYO66553.1"/>
    </source>
</evidence>
<evidence type="ECO:0000256" key="2">
    <source>
        <dbReference type="ARBA" id="ARBA00022679"/>
    </source>
</evidence>
<dbReference type="InterPro" id="IPR029044">
    <property type="entry name" value="Nucleotide-diphossugar_trans"/>
</dbReference>
<dbReference type="Pfam" id="PF04041">
    <property type="entry name" value="Glyco_hydro_130"/>
    <property type="match status" value="1"/>
</dbReference>